<accession>A0ABD3PVA3</accession>
<evidence type="ECO:0000313" key="2">
    <source>
        <dbReference type="Proteomes" id="UP001530315"/>
    </source>
</evidence>
<name>A0ABD3PVA3_9STRA</name>
<organism evidence="1 2">
    <name type="scientific">Stephanodiscus triporus</name>
    <dbReference type="NCBI Taxonomy" id="2934178"/>
    <lineage>
        <taxon>Eukaryota</taxon>
        <taxon>Sar</taxon>
        <taxon>Stramenopiles</taxon>
        <taxon>Ochrophyta</taxon>
        <taxon>Bacillariophyta</taxon>
        <taxon>Coscinodiscophyceae</taxon>
        <taxon>Thalassiosirophycidae</taxon>
        <taxon>Stephanodiscales</taxon>
        <taxon>Stephanodiscaceae</taxon>
        <taxon>Stephanodiscus</taxon>
    </lineage>
</organism>
<dbReference type="EMBL" id="JALLAZ020000565">
    <property type="protein sequence ID" value="KAL3792098.1"/>
    <property type="molecule type" value="Genomic_DNA"/>
</dbReference>
<evidence type="ECO:0000313" key="1">
    <source>
        <dbReference type="EMBL" id="KAL3792098.1"/>
    </source>
</evidence>
<proteinExistence type="predicted"/>
<keyword evidence="2" id="KW-1185">Reference proteome</keyword>
<protein>
    <submittedName>
        <fullName evidence="1">Uncharacterized protein</fullName>
    </submittedName>
</protein>
<dbReference type="Proteomes" id="UP001530315">
    <property type="component" value="Unassembled WGS sequence"/>
</dbReference>
<gene>
    <name evidence="1" type="ORF">ACHAW5_006743</name>
</gene>
<comment type="caution">
    <text evidence="1">The sequence shown here is derived from an EMBL/GenBank/DDBJ whole genome shotgun (WGS) entry which is preliminary data.</text>
</comment>
<sequence length="198" mass="21698">MSTQAKKGSGKQSKAGRREVIEREYVEAERINAETVSCVKRLIEVLLSGGVPESSLTGLRKCSVVKEDVEGSTREVGKQHIDDLMNSLIHADIAADESWSFALCYPSLNVNELILHLNEFRSLMCNGAALARTSVQRKLGDIRSDSKTDATVVDSWTKIEKQINDALTKCNIGAYKTRALMIVATKGGHIMSETKPTS</sequence>
<dbReference type="AlphaFoldDB" id="A0ABD3PVA3"/>
<reference evidence="1 2" key="1">
    <citation type="submission" date="2024-10" db="EMBL/GenBank/DDBJ databases">
        <title>Updated reference genomes for cyclostephanoid diatoms.</title>
        <authorList>
            <person name="Roberts W.R."/>
            <person name="Alverson A.J."/>
        </authorList>
    </citation>
    <scope>NUCLEOTIDE SEQUENCE [LARGE SCALE GENOMIC DNA]</scope>
    <source>
        <strain evidence="1 2">AJA276-08</strain>
    </source>
</reference>